<dbReference type="RefSeq" id="WP_189587054.1">
    <property type="nucleotide sequence ID" value="NZ_BMYV01000003.1"/>
</dbReference>
<evidence type="ECO:0008006" key="3">
    <source>
        <dbReference type="Google" id="ProtNLM"/>
    </source>
</evidence>
<evidence type="ECO:0000313" key="1">
    <source>
        <dbReference type="EMBL" id="GGX75228.1"/>
    </source>
</evidence>
<organism evidence="1 2">
    <name type="scientific">Litorimonas cladophorae</name>
    <dbReference type="NCBI Taxonomy" id="1220491"/>
    <lineage>
        <taxon>Bacteria</taxon>
        <taxon>Pseudomonadati</taxon>
        <taxon>Pseudomonadota</taxon>
        <taxon>Alphaproteobacteria</taxon>
        <taxon>Maricaulales</taxon>
        <taxon>Robiginitomaculaceae</taxon>
    </lineage>
</organism>
<name>A0A918KT92_9PROT</name>
<evidence type="ECO:0000313" key="2">
    <source>
        <dbReference type="Proteomes" id="UP000600865"/>
    </source>
</evidence>
<dbReference type="InterPro" id="IPR026988">
    <property type="entry name" value="YaaC-like"/>
</dbReference>
<comment type="caution">
    <text evidence="1">The sequence shown here is derived from an EMBL/GenBank/DDBJ whole genome shotgun (WGS) entry which is preliminary data.</text>
</comment>
<protein>
    <recommendedName>
        <fullName evidence="3">YaaC-like Protein</fullName>
    </recommendedName>
</protein>
<dbReference type="Pfam" id="PF14175">
    <property type="entry name" value="YaaC"/>
    <property type="match status" value="1"/>
</dbReference>
<dbReference type="EMBL" id="BMYV01000003">
    <property type="protein sequence ID" value="GGX75228.1"/>
    <property type="molecule type" value="Genomic_DNA"/>
</dbReference>
<keyword evidence="2" id="KW-1185">Reference proteome</keyword>
<gene>
    <name evidence="1" type="ORF">GCM10011309_26800</name>
</gene>
<accession>A0A918KT92</accession>
<reference evidence="1 2" key="1">
    <citation type="journal article" date="2014" name="Int. J. Syst. Evol. Microbiol.">
        <title>Complete genome sequence of Corynebacterium casei LMG S-19264T (=DSM 44701T), isolated from a smear-ripened cheese.</title>
        <authorList>
            <consortium name="US DOE Joint Genome Institute (JGI-PGF)"/>
            <person name="Walter F."/>
            <person name="Albersmeier A."/>
            <person name="Kalinowski J."/>
            <person name="Ruckert C."/>
        </authorList>
    </citation>
    <scope>NUCLEOTIDE SEQUENCE [LARGE SCALE GENOMIC DNA]</scope>
    <source>
        <strain evidence="1 2">KCTC 23968</strain>
    </source>
</reference>
<sequence length="382" mass="44383">MKVANYRIGEPLKINSREVGFSFWPAKKKSTKFSMQPRVFASDPFNVIRTSISQSDASKKRIKEALAYFDQAKDFYQASKYANVENAKPLLVYYSFHNLIKCLLLMRGRYVTISDSHHGLSLKFSTLGNKPTTSKLIGHKSRTGNPPNLFEDFYKEYDPEGFEEQRFEFSMKDMFSQVLVGHRLWCAAAGKKERFINIPEIEYLHDKSGGFIWAKMNLPKSEYRRLAYTQWDLLNLTYLSDHWRVVKCEELRNGSLMERGSDLISLELMSPISTGRPSEKINKLSSLVSDHLWSSVSTQKPFRKHYIYLSEDERTWPQVCSIYGVFFYLGSLARYRPQKLKHYLDGNFGAFISEFIENQPDQWLYLMASEFAEQEVAKAAIV</sequence>
<proteinExistence type="predicted"/>
<dbReference type="AlphaFoldDB" id="A0A918KT92"/>
<dbReference type="Proteomes" id="UP000600865">
    <property type="component" value="Unassembled WGS sequence"/>
</dbReference>